<name>A0A0L8AN50_9BACT</name>
<proteinExistence type="predicted"/>
<keyword evidence="1" id="KW-1277">Toxin-antitoxin system</keyword>
<evidence type="ECO:0008006" key="4">
    <source>
        <dbReference type="Google" id="ProtNLM"/>
    </source>
</evidence>
<dbReference type="InterPro" id="IPR035093">
    <property type="entry name" value="RelE/ParE_toxin_dom_sf"/>
</dbReference>
<dbReference type="AlphaFoldDB" id="A0A0L8AN50"/>
<dbReference type="InterPro" id="IPR007712">
    <property type="entry name" value="RelE/ParE_toxin"/>
</dbReference>
<organism evidence="2 3">
    <name type="scientific">Roseivirga seohaensis subsp. aquiponti</name>
    <dbReference type="NCBI Taxonomy" id="1566026"/>
    <lineage>
        <taxon>Bacteria</taxon>
        <taxon>Pseudomonadati</taxon>
        <taxon>Bacteroidota</taxon>
        <taxon>Cytophagia</taxon>
        <taxon>Cytophagales</taxon>
        <taxon>Roseivirgaceae</taxon>
        <taxon>Roseivirga</taxon>
    </lineage>
</organism>
<protein>
    <recommendedName>
        <fullName evidence="4">Plasmid stabilization protein</fullName>
    </recommendedName>
</protein>
<keyword evidence="3" id="KW-1185">Reference proteome</keyword>
<accession>A0A0L8AN50</accession>
<dbReference type="EMBL" id="JSVA01000007">
    <property type="protein sequence ID" value="KOF03597.1"/>
    <property type="molecule type" value="Genomic_DNA"/>
</dbReference>
<reference evidence="3" key="1">
    <citation type="submission" date="2014-11" db="EMBL/GenBank/DDBJ databases">
        <title>Genome sequencing of Roseivirga sp. D-25.</title>
        <authorList>
            <person name="Selvaratnam C."/>
            <person name="Thevarajoo S."/>
            <person name="Goh K.M."/>
            <person name="Eee R."/>
            <person name="Chan K.-G."/>
            <person name="Chong C.S."/>
        </authorList>
    </citation>
    <scope>NUCLEOTIDE SEQUENCE [LARGE SCALE GENOMIC DNA]</scope>
    <source>
        <strain evidence="3">D-25</strain>
    </source>
</reference>
<dbReference type="OrthoDB" id="5574284at2"/>
<gene>
    <name evidence="2" type="ORF">OB69_06905</name>
</gene>
<evidence type="ECO:0000313" key="2">
    <source>
        <dbReference type="EMBL" id="KOF03597.1"/>
    </source>
</evidence>
<comment type="caution">
    <text evidence="2">The sequence shown here is derived from an EMBL/GenBank/DDBJ whole genome shotgun (WGS) entry which is preliminary data.</text>
</comment>
<dbReference type="Gene3D" id="3.30.2310.20">
    <property type="entry name" value="RelE-like"/>
    <property type="match status" value="1"/>
</dbReference>
<dbReference type="Proteomes" id="UP000036908">
    <property type="component" value="Unassembled WGS sequence"/>
</dbReference>
<dbReference type="PATRIC" id="fig|1566026.4.peg.3208"/>
<evidence type="ECO:0000256" key="1">
    <source>
        <dbReference type="ARBA" id="ARBA00022649"/>
    </source>
</evidence>
<evidence type="ECO:0000313" key="3">
    <source>
        <dbReference type="Proteomes" id="UP000036908"/>
    </source>
</evidence>
<sequence>MKILLTKRAERNFHSIKEYIKKEWGTRVAEAFEQKAVDFLDLLEGFLEIGTVEVVEKKIYGFQLTKQTRVFYRIKGNCILILTFFDVRQSPSKRPK</sequence>
<dbReference type="Pfam" id="PF05016">
    <property type="entry name" value="ParE_toxin"/>
    <property type="match status" value="1"/>
</dbReference>
<dbReference type="RefSeq" id="WP_053222966.1">
    <property type="nucleotide sequence ID" value="NZ_JSVA01000007.1"/>
</dbReference>